<gene>
    <name evidence="1" type="ORF">D9758_018047</name>
</gene>
<sequence>MLPIESVIKHPDRQVEIRYLEARAADYVRHLAGKRPGLELNGQFFQVKLVGQHRLPIEVIAAIGLRAASRTLVLQNIRENYTAEELEEEMRRFGEVDRVLMDPSGRGATVDFCRLITASQALKTLCKEDWDVAFRTLIPRPEDPRNDHLTVLLGNLKSTSLQGLLRDLGSLLQFHNGDPMSVRMFEKCAFLTFSNAENAREFFNNYKKPKGIIKDWASKIRIKNLHHRAAVKLGASRELRLDGFTDKRVDFARLHQDFSKFGEIYYVFRDWKKDHARIVFTDVISALKAVEDIYENRSNYSVYSGARVTFGHPPAPKGRLHRWHLRPLLIPNIHEDGLFTTGNVDEGDDWEYAEDVYDDSDKVNWIWRERQIPGTDKYRLDVSPPRNPFDPLIDISLMPGTEP</sequence>
<keyword evidence="2" id="KW-1185">Reference proteome</keyword>
<dbReference type="Gene3D" id="3.30.70.330">
    <property type="match status" value="1"/>
</dbReference>
<evidence type="ECO:0000313" key="1">
    <source>
        <dbReference type="EMBL" id="KAF5317468.1"/>
    </source>
</evidence>
<name>A0A8H5B7H0_9AGAR</name>
<evidence type="ECO:0000313" key="2">
    <source>
        <dbReference type="Proteomes" id="UP000559256"/>
    </source>
</evidence>
<dbReference type="Proteomes" id="UP000559256">
    <property type="component" value="Unassembled WGS sequence"/>
</dbReference>
<dbReference type="InterPro" id="IPR035979">
    <property type="entry name" value="RBD_domain_sf"/>
</dbReference>
<dbReference type="OrthoDB" id="3026661at2759"/>
<reference evidence="1 2" key="1">
    <citation type="journal article" date="2020" name="ISME J.">
        <title>Uncovering the hidden diversity of litter-decomposition mechanisms in mushroom-forming fungi.</title>
        <authorList>
            <person name="Floudas D."/>
            <person name="Bentzer J."/>
            <person name="Ahren D."/>
            <person name="Johansson T."/>
            <person name="Persson P."/>
            <person name="Tunlid A."/>
        </authorList>
    </citation>
    <scope>NUCLEOTIDE SEQUENCE [LARGE SCALE GENOMIC DNA]</scope>
    <source>
        <strain evidence="1 2">CBS 291.85</strain>
    </source>
</reference>
<accession>A0A8H5B7H0</accession>
<proteinExistence type="predicted"/>
<dbReference type="GO" id="GO:0003676">
    <property type="term" value="F:nucleic acid binding"/>
    <property type="evidence" value="ECO:0007669"/>
    <property type="project" value="InterPro"/>
</dbReference>
<organism evidence="1 2">
    <name type="scientific">Tetrapyrgos nigripes</name>
    <dbReference type="NCBI Taxonomy" id="182062"/>
    <lineage>
        <taxon>Eukaryota</taxon>
        <taxon>Fungi</taxon>
        <taxon>Dikarya</taxon>
        <taxon>Basidiomycota</taxon>
        <taxon>Agaricomycotina</taxon>
        <taxon>Agaricomycetes</taxon>
        <taxon>Agaricomycetidae</taxon>
        <taxon>Agaricales</taxon>
        <taxon>Marasmiineae</taxon>
        <taxon>Marasmiaceae</taxon>
        <taxon>Tetrapyrgos</taxon>
    </lineage>
</organism>
<dbReference type="AlphaFoldDB" id="A0A8H5B7H0"/>
<dbReference type="SUPFAM" id="SSF54928">
    <property type="entry name" value="RNA-binding domain, RBD"/>
    <property type="match status" value="1"/>
</dbReference>
<comment type="caution">
    <text evidence="1">The sequence shown here is derived from an EMBL/GenBank/DDBJ whole genome shotgun (WGS) entry which is preliminary data.</text>
</comment>
<dbReference type="EMBL" id="JAACJM010000479">
    <property type="protein sequence ID" value="KAF5317468.1"/>
    <property type="molecule type" value="Genomic_DNA"/>
</dbReference>
<evidence type="ECO:0008006" key="3">
    <source>
        <dbReference type="Google" id="ProtNLM"/>
    </source>
</evidence>
<dbReference type="InterPro" id="IPR012677">
    <property type="entry name" value="Nucleotide-bd_a/b_plait_sf"/>
</dbReference>
<protein>
    <recommendedName>
        <fullName evidence="3">RRM domain-containing protein</fullName>
    </recommendedName>
</protein>